<feature type="transmembrane region" description="Helical" evidence="1">
    <location>
        <begin position="76"/>
        <end position="100"/>
    </location>
</feature>
<protein>
    <submittedName>
        <fullName evidence="2">DUF1634 domain-containing protein</fullName>
    </submittedName>
</protein>
<reference evidence="2 3" key="1">
    <citation type="submission" date="2018-09" db="EMBL/GenBank/DDBJ databases">
        <title>Genome sequencing of strain 6GH32-13.</title>
        <authorList>
            <person name="Weon H.-Y."/>
            <person name="Heo J."/>
            <person name="Kwon S.-W."/>
        </authorList>
    </citation>
    <scope>NUCLEOTIDE SEQUENCE [LARGE SCALE GENOMIC DNA]</scope>
    <source>
        <strain evidence="2 3">5GH32-13</strain>
    </source>
</reference>
<accession>A0A3B7MR11</accession>
<keyword evidence="1" id="KW-1133">Transmembrane helix</keyword>
<feature type="transmembrane region" description="Helical" evidence="1">
    <location>
        <begin position="106"/>
        <end position="123"/>
    </location>
</feature>
<dbReference type="Proteomes" id="UP000263900">
    <property type="component" value="Chromosome"/>
</dbReference>
<evidence type="ECO:0000313" key="3">
    <source>
        <dbReference type="Proteomes" id="UP000263900"/>
    </source>
</evidence>
<gene>
    <name evidence="2" type="ORF">D3H65_08645</name>
</gene>
<dbReference type="RefSeq" id="WP_119049932.1">
    <property type="nucleotide sequence ID" value="NZ_CP032157.1"/>
</dbReference>
<keyword evidence="1" id="KW-0812">Transmembrane</keyword>
<keyword evidence="1" id="KW-0472">Membrane</keyword>
<dbReference type="OrthoDB" id="1072981at2"/>
<name>A0A3B7MR11_9BACT</name>
<feature type="transmembrane region" description="Helical" evidence="1">
    <location>
        <begin position="20"/>
        <end position="40"/>
    </location>
</feature>
<keyword evidence="3" id="KW-1185">Reference proteome</keyword>
<dbReference type="AlphaFoldDB" id="A0A3B7MR11"/>
<sequence>MNNSKHISDKNIESIMGSLLRYGVLIAALIVAAGASIYLWQHGAGRPAYHVFEGEPKRLTQIAAIWKNAMEGRGRALIQLGILVLIATPIARVLFSVVGFVLEKDLLYTFITLFVLAVIIISLL</sequence>
<dbReference type="EMBL" id="CP032157">
    <property type="protein sequence ID" value="AXY74045.1"/>
    <property type="molecule type" value="Genomic_DNA"/>
</dbReference>
<evidence type="ECO:0000256" key="1">
    <source>
        <dbReference type="SAM" id="Phobius"/>
    </source>
</evidence>
<dbReference type="Pfam" id="PF07843">
    <property type="entry name" value="DUF1634"/>
    <property type="match status" value="1"/>
</dbReference>
<dbReference type="KEGG" id="pseg:D3H65_08645"/>
<evidence type="ECO:0000313" key="2">
    <source>
        <dbReference type="EMBL" id="AXY74045.1"/>
    </source>
</evidence>
<dbReference type="InterPro" id="IPR012861">
    <property type="entry name" value="DUF1634"/>
</dbReference>
<proteinExistence type="predicted"/>
<organism evidence="2 3">
    <name type="scientific">Paraflavitalea soli</name>
    <dbReference type="NCBI Taxonomy" id="2315862"/>
    <lineage>
        <taxon>Bacteria</taxon>
        <taxon>Pseudomonadati</taxon>
        <taxon>Bacteroidota</taxon>
        <taxon>Chitinophagia</taxon>
        <taxon>Chitinophagales</taxon>
        <taxon>Chitinophagaceae</taxon>
        <taxon>Paraflavitalea</taxon>
    </lineage>
</organism>